<dbReference type="SMART" id="SM00360">
    <property type="entry name" value="RRM"/>
    <property type="match status" value="1"/>
</dbReference>
<dbReference type="InterPro" id="IPR035979">
    <property type="entry name" value="RBD_domain_sf"/>
</dbReference>
<dbReference type="CDD" id="cd12336">
    <property type="entry name" value="RRM_RBM7_like"/>
    <property type="match status" value="1"/>
</dbReference>
<evidence type="ECO:0000259" key="6">
    <source>
        <dbReference type="PROSITE" id="PS50102"/>
    </source>
</evidence>
<evidence type="ECO:0000256" key="4">
    <source>
        <dbReference type="PROSITE-ProRule" id="PRU00176"/>
    </source>
</evidence>
<dbReference type="Gene3D" id="3.30.70.330">
    <property type="match status" value="1"/>
</dbReference>
<feature type="compositionally biased region" description="Polar residues" evidence="5">
    <location>
        <begin position="134"/>
        <end position="144"/>
    </location>
</feature>
<proteinExistence type="predicted"/>
<dbReference type="Pfam" id="PF00076">
    <property type="entry name" value="RRM_1"/>
    <property type="match status" value="1"/>
</dbReference>
<sequence length="209" mass="24531">MIEDDNKTLWCGNLSEQVTEEILYELFLQAGPLEKVKIPRDRDGRLRGFAFITYCHEVSVPYALHLFQGTALFHRTLSLQARGKLSFLPAPIRCHGPDNSLDIIGQGNVAKQFSEMTERLKEENPQPVHLPTQRHYSSDNITQSHRQDSNDKLVMASLQGNWSHRHHPYRSKDKSHNREDYRHRDDSYKGQGNSNNWRSRRNNWNRRRK</sequence>
<dbReference type="GO" id="GO:0003727">
    <property type="term" value="F:single-stranded RNA binding"/>
    <property type="evidence" value="ECO:0007669"/>
    <property type="project" value="TreeGrafter"/>
</dbReference>
<dbReference type="InterPro" id="IPR012677">
    <property type="entry name" value="Nucleotide-bd_a/b_plait_sf"/>
</dbReference>
<reference evidence="7" key="1">
    <citation type="submission" date="2022-03" db="EMBL/GenBank/DDBJ databases">
        <authorList>
            <person name="Tunstrom K."/>
        </authorList>
    </citation>
    <scope>NUCLEOTIDE SEQUENCE</scope>
</reference>
<dbReference type="SUPFAM" id="SSF54928">
    <property type="entry name" value="RNA-binding domain, RBD"/>
    <property type="match status" value="1"/>
</dbReference>
<feature type="region of interest" description="Disordered" evidence="5">
    <location>
        <begin position="160"/>
        <end position="209"/>
    </location>
</feature>
<keyword evidence="2 4" id="KW-0694">RNA-binding</keyword>
<evidence type="ECO:0000256" key="5">
    <source>
        <dbReference type="SAM" id="MobiDB-lite"/>
    </source>
</evidence>
<dbReference type="GO" id="GO:0005654">
    <property type="term" value="C:nucleoplasm"/>
    <property type="evidence" value="ECO:0007669"/>
    <property type="project" value="UniProtKB-SubCell"/>
</dbReference>
<comment type="subcellular location">
    <subcellularLocation>
        <location evidence="1">Nucleus</location>
        <location evidence="1">Nucleoplasm</location>
    </subcellularLocation>
</comment>
<protein>
    <recommendedName>
        <fullName evidence="6">RRM domain-containing protein</fullName>
    </recommendedName>
</protein>
<dbReference type="EMBL" id="CAKOGL010000031">
    <property type="protein sequence ID" value="CAH2108053.1"/>
    <property type="molecule type" value="Genomic_DNA"/>
</dbReference>
<accession>A0AAU9VCX7</accession>
<feature type="compositionally biased region" description="Basic residues" evidence="5">
    <location>
        <begin position="198"/>
        <end position="209"/>
    </location>
</feature>
<dbReference type="InterPro" id="IPR052285">
    <property type="entry name" value="NEXT_complex_subunit"/>
</dbReference>
<organism evidence="7 8">
    <name type="scientific">Euphydryas editha</name>
    <name type="common">Edith's checkerspot</name>
    <dbReference type="NCBI Taxonomy" id="104508"/>
    <lineage>
        <taxon>Eukaryota</taxon>
        <taxon>Metazoa</taxon>
        <taxon>Ecdysozoa</taxon>
        <taxon>Arthropoda</taxon>
        <taxon>Hexapoda</taxon>
        <taxon>Insecta</taxon>
        <taxon>Pterygota</taxon>
        <taxon>Neoptera</taxon>
        <taxon>Endopterygota</taxon>
        <taxon>Lepidoptera</taxon>
        <taxon>Glossata</taxon>
        <taxon>Ditrysia</taxon>
        <taxon>Papilionoidea</taxon>
        <taxon>Nymphalidae</taxon>
        <taxon>Nymphalinae</taxon>
        <taxon>Euphydryas</taxon>
    </lineage>
</organism>
<evidence type="ECO:0000313" key="7">
    <source>
        <dbReference type="EMBL" id="CAH2108053.1"/>
    </source>
</evidence>
<gene>
    <name evidence="7" type="ORF">EEDITHA_LOCUS22023</name>
</gene>
<evidence type="ECO:0000256" key="1">
    <source>
        <dbReference type="ARBA" id="ARBA00004642"/>
    </source>
</evidence>
<dbReference type="AlphaFoldDB" id="A0AAU9VCX7"/>
<dbReference type="InterPro" id="IPR000504">
    <property type="entry name" value="RRM_dom"/>
</dbReference>
<dbReference type="PROSITE" id="PS50102">
    <property type="entry name" value="RRM"/>
    <property type="match status" value="1"/>
</dbReference>
<name>A0AAU9VCX7_EUPED</name>
<dbReference type="Proteomes" id="UP001153954">
    <property type="component" value="Unassembled WGS sequence"/>
</dbReference>
<feature type="compositionally biased region" description="Basic and acidic residues" evidence="5">
    <location>
        <begin position="170"/>
        <end position="188"/>
    </location>
</feature>
<dbReference type="PANTHER" id="PTHR13798">
    <property type="entry name" value="RNA BINDING MOTIF RBM PROTEIN -RELATED"/>
    <property type="match status" value="1"/>
</dbReference>
<feature type="domain" description="RRM" evidence="6">
    <location>
        <begin position="7"/>
        <end position="84"/>
    </location>
</feature>
<dbReference type="PANTHER" id="PTHR13798:SF11">
    <property type="entry name" value="RNA-BINDING PROTEIN 7-RELATED"/>
    <property type="match status" value="1"/>
</dbReference>
<evidence type="ECO:0000256" key="3">
    <source>
        <dbReference type="ARBA" id="ARBA00023242"/>
    </source>
</evidence>
<dbReference type="GO" id="GO:0000381">
    <property type="term" value="P:regulation of alternative mRNA splicing, via spliceosome"/>
    <property type="evidence" value="ECO:0007669"/>
    <property type="project" value="TreeGrafter"/>
</dbReference>
<evidence type="ECO:0000313" key="8">
    <source>
        <dbReference type="Proteomes" id="UP001153954"/>
    </source>
</evidence>
<keyword evidence="3" id="KW-0539">Nucleus</keyword>
<comment type="caution">
    <text evidence="7">The sequence shown here is derived from an EMBL/GenBank/DDBJ whole genome shotgun (WGS) entry which is preliminary data.</text>
</comment>
<feature type="region of interest" description="Disordered" evidence="5">
    <location>
        <begin position="119"/>
        <end position="148"/>
    </location>
</feature>
<keyword evidence="8" id="KW-1185">Reference proteome</keyword>
<evidence type="ECO:0000256" key="2">
    <source>
        <dbReference type="ARBA" id="ARBA00022884"/>
    </source>
</evidence>